<dbReference type="EMBL" id="JAACJN010000043">
    <property type="protein sequence ID" value="KAF5384501.1"/>
    <property type="molecule type" value="Genomic_DNA"/>
</dbReference>
<keyword evidence="3" id="KW-1185">Reference proteome</keyword>
<accession>A0A8H5M8G8</accession>
<feature type="compositionally biased region" description="Basic and acidic residues" evidence="1">
    <location>
        <begin position="1"/>
        <end position="10"/>
    </location>
</feature>
<evidence type="ECO:0000256" key="1">
    <source>
        <dbReference type="SAM" id="MobiDB-lite"/>
    </source>
</evidence>
<protein>
    <recommendedName>
        <fullName evidence="4">BTB domain-containing protein</fullName>
    </recommendedName>
</protein>
<feature type="compositionally biased region" description="Basic and acidic residues" evidence="1">
    <location>
        <begin position="298"/>
        <end position="316"/>
    </location>
</feature>
<evidence type="ECO:0008006" key="4">
    <source>
        <dbReference type="Google" id="ProtNLM"/>
    </source>
</evidence>
<sequence length="690" mass="76039">MMILEPKPETAHSTSSHSNTVIEEAEQDDWIQANGTTKPVSSPLSDYDGVLLNSPSSVRSHFSVRPASPAPAPDSKQWPQPIVAAAVERSSTIYHPLSNPTHGADSIFDERHILSSINRKHSVSTLHISPELAPIPLRPVAAPAPEIALLSPHFMSPTPMPADTSRATTLSCLSTPQSSAPPTPLAPVDSRTESPVSRLSTPQSLLTADDGPTPILLSPAMSVPSEVNLVSPRFLPSSSSSPVSLTPVIAHYPHYPVSSFGPPSPVSVNPFSAYVPPLNLSPLPGSQRRRRRHFPPGRRWEEDSTDSRPPRRHWGEESMESLPPRRNWGEDSIDFLPSRQDWGEESTDSFPTLQPPYTAYIPPPPPLPPKVRPPRSAPQPPFIYPPTPRLNRYISTPWAAPYPLNPTPPPANLNVPFHRMPTPPPPPPTFGTWAHYPDSIPVQAQVPPAVWNSPFRPFIPPVIPRTPGGESIASLPPLPEFLQGVQSKVAFDQPSSGLPSQAKRHERFFFDDGRFTIQVKDTLYKIHEHFIQLHAPSLWSPVASRPRVTHLYDVEPHQFDLVLSLLYPKNLLEHEPKTTSDWSSVLHVAHALTMSQIRALALSHLATLASPADKIELANKYNVREWLFDSYMELSLRMQGLSVEEASKVGVEGTLLITDMKEKVAKGIRKFVDGPPATGMFLSPSSWARH</sequence>
<reference evidence="2 3" key="1">
    <citation type="journal article" date="2020" name="ISME J.">
        <title>Uncovering the hidden diversity of litter-decomposition mechanisms in mushroom-forming fungi.</title>
        <authorList>
            <person name="Floudas D."/>
            <person name="Bentzer J."/>
            <person name="Ahren D."/>
            <person name="Johansson T."/>
            <person name="Persson P."/>
            <person name="Tunlid A."/>
        </authorList>
    </citation>
    <scope>NUCLEOTIDE SEQUENCE [LARGE SCALE GENOMIC DNA]</scope>
    <source>
        <strain evidence="2 3">CBS 406.79</strain>
    </source>
</reference>
<feature type="compositionally biased region" description="Polar residues" evidence="1">
    <location>
        <begin position="33"/>
        <end position="44"/>
    </location>
</feature>
<feature type="compositionally biased region" description="Polar residues" evidence="1">
    <location>
        <begin position="165"/>
        <end position="178"/>
    </location>
</feature>
<feature type="compositionally biased region" description="Basic residues" evidence="1">
    <location>
        <begin position="287"/>
        <end position="296"/>
    </location>
</feature>
<feature type="compositionally biased region" description="Polar residues" evidence="1">
    <location>
        <begin position="11"/>
        <end position="21"/>
    </location>
</feature>
<comment type="caution">
    <text evidence="2">The sequence shown here is derived from an EMBL/GenBank/DDBJ whole genome shotgun (WGS) entry which is preliminary data.</text>
</comment>
<feature type="region of interest" description="Disordered" evidence="1">
    <location>
        <begin position="1"/>
        <end position="46"/>
    </location>
</feature>
<dbReference type="Proteomes" id="UP000518752">
    <property type="component" value="Unassembled WGS sequence"/>
</dbReference>
<organism evidence="2 3">
    <name type="scientific">Collybiopsis confluens</name>
    <dbReference type="NCBI Taxonomy" id="2823264"/>
    <lineage>
        <taxon>Eukaryota</taxon>
        <taxon>Fungi</taxon>
        <taxon>Dikarya</taxon>
        <taxon>Basidiomycota</taxon>
        <taxon>Agaricomycotina</taxon>
        <taxon>Agaricomycetes</taxon>
        <taxon>Agaricomycetidae</taxon>
        <taxon>Agaricales</taxon>
        <taxon>Marasmiineae</taxon>
        <taxon>Omphalotaceae</taxon>
        <taxon>Collybiopsis</taxon>
    </lineage>
</organism>
<dbReference type="AlphaFoldDB" id="A0A8H5M8G8"/>
<dbReference type="OrthoDB" id="3223099at2759"/>
<name>A0A8H5M8G8_9AGAR</name>
<feature type="region of interest" description="Disordered" evidence="1">
    <location>
        <begin position="158"/>
        <end position="210"/>
    </location>
</feature>
<gene>
    <name evidence="2" type="ORF">D9757_006413</name>
</gene>
<proteinExistence type="predicted"/>
<evidence type="ECO:0000313" key="2">
    <source>
        <dbReference type="EMBL" id="KAF5384501.1"/>
    </source>
</evidence>
<feature type="compositionally biased region" description="Polar residues" evidence="1">
    <location>
        <begin position="193"/>
        <end position="206"/>
    </location>
</feature>
<evidence type="ECO:0000313" key="3">
    <source>
        <dbReference type="Proteomes" id="UP000518752"/>
    </source>
</evidence>
<feature type="region of interest" description="Disordered" evidence="1">
    <location>
        <begin position="279"/>
        <end position="352"/>
    </location>
</feature>